<evidence type="ECO:0000256" key="7">
    <source>
        <dbReference type="SAM" id="SignalP"/>
    </source>
</evidence>
<evidence type="ECO:0000256" key="2">
    <source>
        <dbReference type="ARBA" id="ARBA00004752"/>
    </source>
</evidence>
<dbReference type="EMBL" id="CP129113">
    <property type="protein sequence ID" value="WLV23994.1"/>
    <property type="molecule type" value="Genomic_DNA"/>
</dbReference>
<dbReference type="InterPro" id="IPR012338">
    <property type="entry name" value="Beta-lactam/transpept-like"/>
</dbReference>
<protein>
    <recommendedName>
        <fullName evidence="4">serine-type D-Ala-D-Ala carboxypeptidase</fullName>
        <ecNumber evidence="4">3.4.16.4</ecNumber>
    </recommendedName>
</protein>
<keyword evidence="5" id="KW-0472">Membrane</keyword>
<evidence type="ECO:0000256" key="1">
    <source>
        <dbReference type="ARBA" id="ARBA00004370"/>
    </source>
</evidence>
<dbReference type="Pfam" id="PF03717">
    <property type="entry name" value="PBP_dimer"/>
    <property type="match status" value="1"/>
</dbReference>
<dbReference type="Gene3D" id="3.90.1310.10">
    <property type="entry name" value="Penicillin-binding protein 2a (Domain 2)"/>
    <property type="match status" value="1"/>
</dbReference>
<evidence type="ECO:0000256" key="6">
    <source>
        <dbReference type="ARBA" id="ARBA00034000"/>
    </source>
</evidence>
<dbReference type="SUPFAM" id="SSF56519">
    <property type="entry name" value="Penicillin binding protein dimerisation domain"/>
    <property type="match status" value="1"/>
</dbReference>
<dbReference type="Pfam" id="PF00905">
    <property type="entry name" value="Transpeptidase"/>
    <property type="match status" value="1"/>
</dbReference>
<dbReference type="Pfam" id="PF05223">
    <property type="entry name" value="MecA_N"/>
    <property type="match status" value="1"/>
</dbReference>
<gene>
    <name evidence="11" type="ORF">QR721_10160</name>
</gene>
<dbReference type="RefSeq" id="WP_348026575.1">
    <property type="nucleotide sequence ID" value="NZ_CP129113.1"/>
</dbReference>
<dbReference type="Gene3D" id="3.40.710.10">
    <property type="entry name" value="DD-peptidase/beta-lactamase superfamily"/>
    <property type="match status" value="1"/>
</dbReference>
<sequence length="669" mass="73922">MSRKIWTLSLLLFTILLLSACSGDQATPEEQLQSYIDHWKKEEFDKMYSMDTHKSKEKYPKSKMSDRYEKIYKELDIKNLKITYKKPDEDKLKMELEKNHATFPIKVKMDSTSGPISFTADVQLKREKNKDGKENWYVNWNPGLIFPEIKDGGSVTLATLPAARGEILDRDKMPLAINEKAYRIGIVPEQFGTDSAKMQKLASLLGISVADIKNQLNQSWVKPNLFVPLKVISENSAALEELPSLSGVTYEETTSRTYPAGPAAAHLVGYVGKINAEELKEKGNDYTVDDMIGKRGLEKQYEDELRGKDGSKIVATNSNGEEKVLAQTDSKDGKNIELTIDSRLQEKIYKSYGGDAGTSAAVNPKTGEVLALVSSPGFDPEEFVTGISSSRLKALEDDPKQPLINRFNLTYAPGSVMKPISAMIGLENGSIKSNETMTINGLEWGKKNWGGYKVRRVTGSGGKPVDVTDALVRSDNIFFARKAVEMGADQYVKGLKSFGFGEEIPFSYPIKRSQISNNGKLDNEVLLANTIYGQGEIQLSSLHVALAYAPIINNGIMPKPLLLSTDEKGKAWHENLLSKEHADVMQKALRKVVTDGTAAKAKNAKVAISGKTGTAELKKSQNSTGHENSWFTAYPTKEKNVVISMMVEKAEGRGHIVVERVSSILSSKK</sequence>
<dbReference type="SUPFAM" id="SSF54427">
    <property type="entry name" value="NTF2-like"/>
    <property type="match status" value="1"/>
</dbReference>
<feature type="domain" description="Penicillin-binding protein dimerisation" evidence="9">
    <location>
        <begin position="160"/>
        <end position="322"/>
    </location>
</feature>
<proteinExistence type="inferred from homology"/>
<evidence type="ECO:0000259" key="9">
    <source>
        <dbReference type="Pfam" id="PF03717"/>
    </source>
</evidence>
<evidence type="ECO:0000313" key="12">
    <source>
        <dbReference type="Proteomes" id="UP001180087"/>
    </source>
</evidence>
<keyword evidence="12" id="KW-1185">Reference proteome</keyword>
<feature type="signal peptide" evidence="7">
    <location>
        <begin position="1"/>
        <end position="26"/>
    </location>
</feature>
<comment type="catalytic activity">
    <reaction evidence="6">
        <text>Preferential cleavage: (Ac)2-L-Lys-D-Ala-|-D-Ala. Also transpeptidation of peptidyl-alanyl moieties that are N-acyl substituents of D-alanine.</text>
        <dbReference type="EC" id="3.4.16.4"/>
    </reaction>
</comment>
<dbReference type="InterPro" id="IPR050515">
    <property type="entry name" value="Beta-lactam/transpept"/>
</dbReference>
<feature type="chain" id="PRO_5047391943" description="serine-type D-Ala-D-Ala carboxypeptidase" evidence="7">
    <location>
        <begin position="27"/>
        <end position="669"/>
    </location>
</feature>
<comment type="pathway">
    <text evidence="2">Cell wall biogenesis; peptidoglycan biosynthesis.</text>
</comment>
<dbReference type="Gene3D" id="3.30.1390.30">
    <property type="entry name" value="Penicillin-binding protein 2a, domain 3"/>
    <property type="match status" value="1"/>
</dbReference>
<dbReference type="InterPro" id="IPR005311">
    <property type="entry name" value="PBP_dimer"/>
</dbReference>
<dbReference type="SUPFAM" id="SSF56601">
    <property type="entry name" value="beta-lactamase/transpeptidase-like"/>
    <property type="match status" value="1"/>
</dbReference>
<dbReference type="Proteomes" id="UP001180087">
    <property type="component" value="Chromosome"/>
</dbReference>
<evidence type="ECO:0000256" key="5">
    <source>
        <dbReference type="ARBA" id="ARBA00023136"/>
    </source>
</evidence>
<dbReference type="PANTHER" id="PTHR30627:SF25">
    <property type="entry name" value="PENICILLIN-BINDING PROTEIN 3"/>
    <property type="match status" value="1"/>
</dbReference>
<comment type="similarity">
    <text evidence="3">Belongs to the transpeptidase family.</text>
</comment>
<dbReference type="PROSITE" id="PS51257">
    <property type="entry name" value="PROKAR_LIPOPROTEIN"/>
    <property type="match status" value="1"/>
</dbReference>
<accession>A0ABY9KSW4</accession>
<evidence type="ECO:0000313" key="11">
    <source>
        <dbReference type="EMBL" id="WLV23994.1"/>
    </source>
</evidence>
<feature type="domain" description="Penicillin-binding protein transpeptidase" evidence="8">
    <location>
        <begin position="358"/>
        <end position="662"/>
    </location>
</feature>
<dbReference type="InterPro" id="IPR001460">
    <property type="entry name" value="PCN-bd_Tpept"/>
</dbReference>
<evidence type="ECO:0000256" key="4">
    <source>
        <dbReference type="ARBA" id="ARBA00012448"/>
    </source>
</evidence>
<name>A0ABY9KSW4_9BACI</name>
<evidence type="ECO:0000259" key="10">
    <source>
        <dbReference type="Pfam" id="PF05223"/>
    </source>
</evidence>
<reference evidence="11" key="1">
    <citation type="submission" date="2023-06" db="EMBL/GenBank/DDBJ databases">
        <title>A Treasure from Seagulls: Isolation and Description of Aciduricobacillus qingdaonensis gen. nov., sp. nov., a Rare Obligately Uric Acid-utilizing Member in the Family Bacillaceae.</title>
        <authorList>
            <person name="Liu W."/>
            <person name="Wang B."/>
        </authorList>
    </citation>
    <scope>NUCLEOTIDE SEQUENCE</scope>
    <source>
        <strain evidence="11">44XB</strain>
    </source>
</reference>
<organism evidence="11 12">
    <name type="scientific">Aciduricibacillus chroicocephali</name>
    <dbReference type="NCBI Taxonomy" id="3054939"/>
    <lineage>
        <taxon>Bacteria</taxon>
        <taxon>Bacillati</taxon>
        <taxon>Bacillota</taxon>
        <taxon>Bacilli</taxon>
        <taxon>Bacillales</taxon>
        <taxon>Bacillaceae</taxon>
        <taxon>Aciduricibacillus</taxon>
    </lineage>
</organism>
<dbReference type="InterPro" id="IPR032710">
    <property type="entry name" value="NTF2-like_dom_sf"/>
</dbReference>
<keyword evidence="7" id="KW-0732">Signal</keyword>
<dbReference type="InterPro" id="IPR007887">
    <property type="entry name" value="MecA_N"/>
</dbReference>
<dbReference type="PANTHER" id="PTHR30627">
    <property type="entry name" value="PEPTIDOGLYCAN D,D-TRANSPEPTIDASE"/>
    <property type="match status" value="1"/>
</dbReference>
<evidence type="ECO:0000259" key="8">
    <source>
        <dbReference type="Pfam" id="PF00905"/>
    </source>
</evidence>
<dbReference type="EC" id="3.4.16.4" evidence="4"/>
<dbReference type="InterPro" id="IPR036138">
    <property type="entry name" value="PBP_dimer_sf"/>
</dbReference>
<comment type="subcellular location">
    <subcellularLocation>
        <location evidence="1">Membrane</location>
    </subcellularLocation>
</comment>
<evidence type="ECO:0000256" key="3">
    <source>
        <dbReference type="ARBA" id="ARBA00007171"/>
    </source>
</evidence>
<feature type="domain" description="NTF2-like N-terminal transpeptidase" evidence="10">
    <location>
        <begin position="27"/>
        <end position="151"/>
    </location>
</feature>
<dbReference type="Gene3D" id="3.10.450.100">
    <property type="entry name" value="NTF2-like, domain 1"/>
    <property type="match status" value="1"/>
</dbReference>